<keyword evidence="2" id="KW-1185">Reference proteome</keyword>
<dbReference type="Proteomes" id="UP000095059">
    <property type="component" value="Unassembled WGS sequence"/>
</dbReference>
<evidence type="ECO:0000313" key="2">
    <source>
        <dbReference type="Proteomes" id="UP000095059"/>
    </source>
</evidence>
<dbReference type="RefSeq" id="WP_017022291.1">
    <property type="nucleotide sequence ID" value="NZ_AJYJ02000124.1"/>
</dbReference>
<evidence type="ECO:0000313" key="1">
    <source>
        <dbReference type="EMBL" id="OEF10721.1"/>
    </source>
</evidence>
<name>A0ABX3ARC1_ALILO</name>
<organism evidence="1 2">
    <name type="scientific">Aliivibrio logei 5S-186</name>
    <dbReference type="NCBI Taxonomy" id="626086"/>
    <lineage>
        <taxon>Bacteria</taxon>
        <taxon>Pseudomonadati</taxon>
        <taxon>Pseudomonadota</taxon>
        <taxon>Gammaproteobacteria</taxon>
        <taxon>Vibrionales</taxon>
        <taxon>Vibrionaceae</taxon>
        <taxon>Aliivibrio</taxon>
    </lineage>
</organism>
<reference evidence="1 2" key="1">
    <citation type="journal article" date="2012" name="Science">
        <title>Ecological populations of bacteria act as socially cohesive units of antibiotic production and resistance.</title>
        <authorList>
            <person name="Cordero O.X."/>
            <person name="Wildschutte H."/>
            <person name="Kirkup B."/>
            <person name="Proehl S."/>
            <person name="Ngo L."/>
            <person name="Hussain F."/>
            <person name="Le Roux F."/>
            <person name="Mincer T."/>
            <person name="Polz M.F."/>
        </authorList>
    </citation>
    <scope>NUCLEOTIDE SEQUENCE [LARGE SCALE GENOMIC DNA]</scope>
    <source>
        <strain evidence="1 2">5S-186</strain>
    </source>
</reference>
<comment type="caution">
    <text evidence="1">The sequence shown here is derived from an EMBL/GenBank/DDBJ whole genome shotgun (WGS) entry which is preliminary data.</text>
</comment>
<gene>
    <name evidence="1" type="ORF">A1Q5_12830</name>
</gene>
<proteinExistence type="predicted"/>
<protein>
    <submittedName>
        <fullName evidence="1">Uncharacterized protein</fullName>
    </submittedName>
</protein>
<dbReference type="EMBL" id="AJYJ02000124">
    <property type="protein sequence ID" value="OEF10721.1"/>
    <property type="molecule type" value="Genomic_DNA"/>
</dbReference>
<sequence length="107" mass="12609">MVHISQIIPLIDKQLRELQPQEAVQFNTYKKDRGFIIYCIDATHYQILENGFKNASFIGNTESTKKQAKKSLKREFPRSNTVWVDYYQHVRSPLEINEHHSAQISLF</sequence>
<accession>A0ABX3ARC1</accession>